<dbReference type="EMBL" id="BAAAOF010000004">
    <property type="protein sequence ID" value="GAA1929552.1"/>
    <property type="molecule type" value="Genomic_DNA"/>
</dbReference>
<reference evidence="3 4" key="1">
    <citation type="journal article" date="2019" name="Int. J. Syst. Evol. Microbiol.">
        <title>The Global Catalogue of Microorganisms (GCM) 10K type strain sequencing project: providing services to taxonomists for standard genome sequencing and annotation.</title>
        <authorList>
            <consortium name="The Broad Institute Genomics Platform"/>
            <consortium name="The Broad Institute Genome Sequencing Center for Infectious Disease"/>
            <person name="Wu L."/>
            <person name="Ma J."/>
        </authorList>
    </citation>
    <scope>NUCLEOTIDE SEQUENCE [LARGE SCALE GENOMIC DNA]</scope>
    <source>
        <strain evidence="3 4">JCM 14900</strain>
    </source>
</reference>
<comment type="caution">
    <text evidence="3">The sequence shown here is derived from an EMBL/GenBank/DDBJ whole genome shotgun (WGS) entry which is preliminary data.</text>
</comment>
<dbReference type="Proteomes" id="UP001501343">
    <property type="component" value="Unassembled WGS sequence"/>
</dbReference>
<organism evidence="3 4">
    <name type="scientific">Microbacterium aoyamense</name>
    <dbReference type="NCBI Taxonomy" id="344166"/>
    <lineage>
        <taxon>Bacteria</taxon>
        <taxon>Bacillati</taxon>
        <taxon>Actinomycetota</taxon>
        <taxon>Actinomycetes</taxon>
        <taxon>Micrococcales</taxon>
        <taxon>Microbacteriaceae</taxon>
        <taxon>Microbacterium</taxon>
    </lineage>
</organism>
<dbReference type="Pfam" id="PF13271">
    <property type="entry name" value="DUF4062"/>
    <property type="match status" value="1"/>
</dbReference>
<feature type="domain" description="NB-ARC" evidence="1">
    <location>
        <begin position="184"/>
        <end position="311"/>
    </location>
</feature>
<dbReference type="Pfam" id="PF00931">
    <property type="entry name" value="NB-ARC"/>
    <property type="match status" value="1"/>
</dbReference>
<dbReference type="PRINTS" id="PR00364">
    <property type="entry name" value="DISEASERSIST"/>
</dbReference>
<name>A0ABN2PQZ2_9MICO</name>
<dbReference type="PANTHER" id="PTHR47691:SF3">
    <property type="entry name" value="HTH-TYPE TRANSCRIPTIONAL REGULATOR RV0890C-RELATED"/>
    <property type="match status" value="1"/>
</dbReference>
<dbReference type="Gene3D" id="1.25.40.10">
    <property type="entry name" value="Tetratricopeptide repeat domain"/>
    <property type="match status" value="1"/>
</dbReference>
<protein>
    <submittedName>
        <fullName evidence="3">BTAD domain-containing putative transcriptional regulator</fullName>
    </submittedName>
</protein>
<dbReference type="RefSeq" id="WP_248148442.1">
    <property type="nucleotide sequence ID" value="NZ_BAAAOF010000004.1"/>
</dbReference>
<evidence type="ECO:0000313" key="3">
    <source>
        <dbReference type="EMBL" id="GAA1929552.1"/>
    </source>
</evidence>
<proteinExistence type="predicted"/>
<gene>
    <name evidence="3" type="ORF">GCM10009775_22000</name>
</gene>
<keyword evidence="4" id="KW-1185">Reference proteome</keyword>
<dbReference type="Gene3D" id="3.40.50.300">
    <property type="entry name" value="P-loop containing nucleotide triphosphate hydrolases"/>
    <property type="match status" value="1"/>
</dbReference>
<dbReference type="InterPro" id="IPR002182">
    <property type="entry name" value="NB-ARC"/>
</dbReference>
<evidence type="ECO:0000259" key="2">
    <source>
        <dbReference type="Pfam" id="PF13271"/>
    </source>
</evidence>
<dbReference type="InterPro" id="IPR025139">
    <property type="entry name" value="DUF4062"/>
</dbReference>
<evidence type="ECO:0000259" key="1">
    <source>
        <dbReference type="Pfam" id="PF00931"/>
    </source>
</evidence>
<feature type="domain" description="DUF4062" evidence="2">
    <location>
        <begin position="14"/>
        <end position="95"/>
    </location>
</feature>
<dbReference type="InterPro" id="IPR011990">
    <property type="entry name" value="TPR-like_helical_dom_sf"/>
</dbReference>
<dbReference type="SUPFAM" id="SSF52540">
    <property type="entry name" value="P-loop containing nucleoside triphosphate hydrolases"/>
    <property type="match status" value="1"/>
</dbReference>
<accession>A0ABN2PQZ2</accession>
<dbReference type="PANTHER" id="PTHR47691">
    <property type="entry name" value="REGULATOR-RELATED"/>
    <property type="match status" value="1"/>
</dbReference>
<sequence>MTAGAIRTPDQRIRVFVSSTLRELADERVAVRRAIERLRMAPVMFELGARPHPPRDLYRAYLEQSDVFVGIYAASYGWVAPDEEISGLEDEYRLAPRDMPRLMYLKSGVDREARLDELIARIQLDDTASYKAYATPEELEDLVLADLATLMAERFDAVTVPLRDAPPPPAVQVPAAFTPIIGREDAIAEVRAMLAEPGTRLVTLLGPGGIGKSRLAIAVAGEVEDLYPDGTVFVPLENVVEPALLLPTIGYALGVRDTGELPLDERLRIALAGRRMLVILDNFEQLVDAADVVVRLYTIAPETSFLVTSRTMLRIRGERVFEVPALATVDAASPDSVSRALDSAAVTLFVTRARAVRPDFEVTDANASDVVAICRSLEGIPLSIELTAARLRVLGTSEILRRLDHQLPLLVAAARDLPERQRTLRSTIEWSFGLLDETERRALRDLAVFAPGFTYASIEDYGARRAWDADALDVVERLVDSSLLRQTESDGDIVFSMLVTVREFCVELLQAEGQERDARDAHAALFAALACAEGVRGFTPRVAALARLNIERGNLRAAVRHLVSVGDLDTAADMAWRLFLYWWVGGYLAEVALWMEELLASPDATMSSRSRAIAVFYVSWRDLWVAPSHELAAGLLAAASGFTEEDDALGVAMLTATAGLAEIVTADPDIATATAWLREGATRFSSLGAGWGESLSQVALGRIDLLRDEPAAATERFRRAVAASEEGGDAFTATIATHHLARVLLSVGEQAEANALFAGAIDGSLRLRHDEGVAYGIEGISAIASANGDLESAGVLVGAADAIRRRVAVFDVPAFIFHDRYLDEAIGVAGAGAAERAAAALARGRDMGSHEAALFALDASARLAPLLSRAP</sequence>
<dbReference type="InterPro" id="IPR027417">
    <property type="entry name" value="P-loop_NTPase"/>
</dbReference>
<evidence type="ECO:0000313" key="4">
    <source>
        <dbReference type="Proteomes" id="UP001501343"/>
    </source>
</evidence>